<reference evidence="2" key="1">
    <citation type="submission" date="2023-04" db="EMBL/GenBank/DDBJ databases">
        <title>Phytophthora lilii NBRC 32176.</title>
        <authorList>
            <person name="Ichikawa N."/>
            <person name="Sato H."/>
            <person name="Tonouchi N."/>
        </authorList>
    </citation>
    <scope>NUCLEOTIDE SEQUENCE</scope>
    <source>
        <strain evidence="2">NBRC 32176</strain>
    </source>
</reference>
<keyword evidence="1" id="KW-0175">Coiled coil</keyword>
<dbReference type="OrthoDB" id="104333at2759"/>
<dbReference type="AlphaFoldDB" id="A0A9W6WQ90"/>
<protein>
    <submittedName>
        <fullName evidence="2">Unnamed protein product</fullName>
    </submittedName>
</protein>
<feature type="coiled-coil region" evidence="1">
    <location>
        <begin position="198"/>
        <end position="241"/>
    </location>
</feature>
<dbReference type="EMBL" id="BSXW01000156">
    <property type="protein sequence ID" value="GMF13426.1"/>
    <property type="molecule type" value="Genomic_DNA"/>
</dbReference>
<keyword evidence="3" id="KW-1185">Reference proteome</keyword>
<evidence type="ECO:0000256" key="1">
    <source>
        <dbReference type="SAM" id="Coils"/>
    </source>
</evidence>
<proteinExistence type="predicted"/>
<dbReference type="Proteomes" id="UP001165083">
    <property type="component" value="Unassembled WGS sequence"/>
</dbReference>
<sequence length="536" mass="60996">MDGLKSVVRQHMKIAALIAEQRPEQSEKLFLKSTEELLYAMDSQDINELYTQTDAVFSLCGLDPAPETADFQRSVTVEHSSDEVSNSSVNTHVLVIVRRILCYSGAYHHHQSPSSTAGYSLLFFSLRIKPLMDQSSFDAAFFQEAGFALTPLPVSLLFKDASFVCQQENPPTVEPTVLSSPTRSESIYDASVDPDLIKKEARRLKDRIRRRKTMLRRKCEREALQWQISELTKQVDALKRKSSEETVTSAWKSADSQLHSLQALADNRRLLRQEVRKRAMVIAQFREVLHEQLRQVEVPPKMPLPQTEDNFPGSTLLRQFVQELPAVYAQTTNALESCYEDSISPDSPALTTLRKREGTTEFFQTYGKQLMPFEFSQTCEYLWQLFVLEHREKDRQILTNLEDPENIRALRFRVRATDRHPSLCIHYATRRYVEKDCTVIVWRGLTEGEGAYSGMHSDETGWCIVRAAADLAACSTVEACIRLIPIYLKASTTASAAEQFTSMLLRTVEEDAVEVATKLERLLLDDALDGIDLDPR</sequence>
<name>A0A9W6WQ90_9STRA</name>
<accession>A0A9W6WQ90</accession>
<evidence type="ECO:0000313" key="3">
    <source>
        <dbReference type="Proteomes" id="UP001165083"/>
    </source>
</evidence>
<evidence type="ECO:0000313" key="2">
    <source>
        <dbReference type="EMBL" id="GMF13426.1"/>
    </source>
</evidence>
<gene>
    <name evidence="2" type="ORF">Plil01_000390000</name>
</gene>
<comment type="caution">
    <text evidence="2">The sequence shown here is derived from an EMBL/GenBank/DDBJ whole genome shotgun (WGS) entry which is preliminary data.</text>
</comment>
<organism evidence="2 3">
    <name type="scientific">Phytophthora lilii</name>
    <dbReference type="NCBI Taxonomy" id="2077276"/>
    <lineage>
        <taxon>Eukaryota</taxon>
        <taxon>Sar</taxon>
        <taxon>Stramenopiles</taxon>
        <taxon>Oomycota</taxon>
        <taxon>Peronosporomycetes</taxon>
        <taxon>Peronosporales</taxon>
        <taxon>Peronosporaceae</taxon>
        <taxon>Phytophthora</taxon>
    </lineage>
</organism>